<accession>A0A1M7Y4E2</accession>
<organism evidence="3 4">
    <name type="scientific">Anaerocolumna xylanovorans DSM 12503</name>
    <dbReference type="NCBI Taxonomy" id="1121345"/>
    <lineage>
        <taxon>Bacteria</taxon>
        <taxon>Bacillati</taxon>
        <taxon>Bacillota</taxon>
        <taxon>Clostridia</taxon>
        <taxon>Lachnospirales</taxon>
        <taxon>Lachnospiraceae</taxon>
        <taxon>Anaerocolumna</taxon>
    </lineage>
</organism>
<dbReference type="EMBL" id="FRFD01000004">
    <property type="protein sequence ID" value="SHO47105.1"/>
    <property type="molecule type" value="Genomic_DNA"/>
</dbReference>
<feature type="compositionally biased region" description="Low complexity" evidence="1">
    <location>
        <begin position="80"/>
        <end position="89"/>
    </location>
</feature>
<reference evidence="3 4" key="1">
    <citation type="submission" date="2016-12" db="EMBL/GenBank/DDBJ databases">
        <authorList>
            <person name="Song W.-J."/>
            <person name="Kurnit D.M."/>
        </authorList>
    </citation>
    <scope>NUCLEOTIDE SEQUENCE [LARGE SCALE GENOMIC DNA]</scope>
    <source>
        <strain evidence="3 4">DSM 12503</strain>
    </source>
</reference>
<feature type="transmembrane region" description="Helical" evidence="2">
    <location>
        <begin position="141"/>
        <end position="161"/>
    </location>
</feature>
<keyword evidence="4" id="KW-1185">Reference proteome</keyword>
<evidence type="ECO:0000313" key="3">
    <source>
        <dbReference type="EMBL" id="SHO47105.1"/>
    </source>
</evidence>
<dbReference type="RefSeq" id="WP_073588134.1">
    <property type="nucleotide sequence ID" value="NZ_FRFD01000004.1"/>
</dbReference>
<evidence type="ECO:0008006" key="5">
    <source>
        <dbReference type="Google" id="ProtNLM"/>
    </source>
</evidence>
<gene>
    <name evidence="3" type="ORF">SAMN02745217_01409</name>
</gene>
<evidence type="ECO:0000313" key="4">
    <source>
        <dbReference type="Proteomes" id="UP000184612"/>
    </source>
</evidence>
<dbReference type="AlphaFoldDB" id="A0A1M7Y4E2"/>
<feature type="transmembrane region" description="Helical" evidence="2">
    <location>
        <begin position="203"/>
        <end position="225"/>
    </location>
</feature>
<name>A0A1M7Y4E2_9FIRM</name>
<feature type="transmembrane region" description="Helical" evidence="2">
    <location>
        <begin position="246"/>
        <end position="263"/>
    </location>
</feature>
<evidence type="ECO:0000256" key="1">
    <source>
        <dbReference type="SAM" id="MobiDB-lite"/>
    </source>
</evidence>
<keyword evidence="2" id="KW-0812">Transmembrane</keyword>
<dbReference type="Proteomes" id="UP000184612">
    <property type="component" value="Unassembled WGS sequence"/>
</dbReference>
<keyword evidence="2" id="KW-0472">Membrane</keyword>
<sequence>MGNFCTQCGKRLEEGQTCDCQSAAQQQAYTQVPPPPAAQQQAYTQVPPPPAAQQQVYTQVPPPPAVQQQAYTQAPPPSPAVQQQTYTQVPPQPVMQGQAGQQVQIVHAEGYLKKLTDTVVRILKSPDKALGEFVGTKNSQIAIGIMVVQGLLFAAYMAALFSKVNSLLQTYFSLFSGALSELEDALNYFGGSSEMLKFPLTKIFVISFILMVGLSLLFAGILLVVDKAFFRGETSYTHMLCASSGRSAALIPVTAAAIIVGFISPAWGLAVLMAGDILGYFFTGAALKAASTTESNKRIYCLFISVVIFGILTGIVIKIIYPMYLPETLKTAIQTMKSMKGFGL</sequence>
<feature type="transmembrane region" description="Helical" evidence="2">
    <location>
        <begin position="299"/>
        <end position="321"/>
    </location>
</feature>
<feature type="transmembrane region" description="Helical" evidence="2">
    <location>
        <begin position="269"/>
        <end position="287"/>
    </location>
</feature>
<feature type="region of interest" description="Disordered" evidence="1">
    <location>
        <begin position="23"/>
        <end position="94"/>
    </location>
</feature>
<evidence type="ECO:0000256" key="2">
    <source>
        <dbReference type="SAM" id="Phobius"/>
    </source>
</evidence>
<dbReference type="STRING" id="1121345.SAMN02745217_01409"/>
<keyword evidence="2" id="KW-1133">Transmembrane helix</keyword>
<proteinExistence type="predicted"/>
<protein>
    <recommendedName>
        <fullName evidence="5">Yip1 domain-containing protein</fullName>
    </recommendedName>
</protein>
<dbReference type="OrthoDB" id="2067240at2"/>